<protein>
    <submittedName>
        <fullName evidence="1">Uncharacterized protein</fullName>
    </submittedName>
</protein>
<sequence length="71" mass="8107">MSEPWKTIICDGPACFFESVNADGTVKEEAKIYPEIDNEVTIQFTCPRCGKVETWGSTRSQVARVLYERFK</sequence>
<reference evidence="1" key="1">
    <citation type="journal article" date="2015" name="Nature">
        <title>Complex archaea that bridge the gap between prokaryotes and eukaryotes.</title>
        <authorList>
            <person name="Spang A."/>
            <person name="Saw J.H."/>
            <person name="Jorgensen S.L."/>
            <person name="Zaremba-Niedzwiedzka K."/>
            <person name="Martijn J."/>
            <person name="Lind A.E."/>
            <person name="van Eijk R."/>
            <person name="Schleper C."/>
            <person name="Guy L."/>
            <person name="Ettema T.J."/>
        </authorList>
    </citation>
    <scope>NUCLEOTIDE SEQUENCE</scope>
</reference>
<gene>
    <name evidence="1" type="ORF">LCGC14_1711180</name>
</gene>
<organism evidence="1">
    <name type="scientific">marine sediment metagenome</name>
    <dbReference type="NCBI Taxonomy" id="412755"/>
    <lineage>
        <taxon>unclassified sequences</taxon>
        <taxon>metagenomes</taxon>
        <taxon>ecological metagenomes</taxon>
    </lineage>
</organism>
<dbReference type="AlphaFoldDB" id="A0A0F9JVK5"/>
<evidence type="ECO:0000313" key="1">
    <source>
        <dbReference type="EMBL" id="KKM13933.1"/>
    </source>
</evidence>
<dbReference type="EMBL" id="LAZR01015262">
    <property type="protein sequence ID" value="KKM13933.1"/>
    <property type="molecule type" value="Genomic_DNA"/>
</dbReference>
<proteinExistence type="predicted"/>
<name>A0A0F9JVK5_9ZZZZ</name>
<comment type="caution">
    <text evidence="1">The sequence shown here is derived from an EMBL/GenBank/DDBJ whole genome shotgun (WGS) entry which is preliminary data.</text>
</comment>
<accession>A0A0F9JVK5</accession>